<dbReference type="InterPro" id="IPR000192">
    <property type="entry name" value="Aminotrans_V_dom"/>
</dbReference>
<feature type="domain" description="Aminotransferase class V" evidence="1">
    <location>
        <begin position="26"/>
        <end position="386"/>
    </location>
</feature>
<evidence type="ECO:0000313" key="2">
    <source>
        <dbReference type="EMBL" id="CAB4950375.1"/>
    </source>
</evidence>
<gene>
    <name evidence="2" type="ORF">UFOPK3773_01371</name>
</gene>
<dbReference type="InterPro" id="IPR015422">
    <property type="entry name" value="PyrdxlP-dep_Trfase_small"/>
</dbReference>
<dbReference type="Gene3D" id="3.40.640.10">
    <property type="entry name" value="Type I PLP-dependent aspartate aminotransferase-like (Major domain)"/>
    <property type="match status" value="1"/>
</dbReference>
<dbReference type="PANTHER" id="PTHR43586:SF21">
    <property type="entry name" value="PYRIDOXAL PHOSPHATE (PLP)-DEPENDENT ASPARTATE AMINOTRANSFERASE SUPERFAMILY"/>
    <property type="match status" value="1"/>
</dbReference>
<proteinExistence type="predicted"/>
<sequence>MTPTPLPVGEQVRHRFPGLSDGWARFDGPAGTLPVDTCVLSIADYMTSPAPANLGGVFGASVASDAVVQRAREATAALVGAEADEIVFGPSTTNLMFAFTRAQSRHWVSGDRIVCTELDHDSNISPWLLAARDVGATVEMLRVDPVDGTLDVEPLRQLCSDGRTRWVAISGASNLTGHAPDLARAVAIAHEYGARILVDGVARVPHLATDAAALDVDVLSTSPYKWYGPHAGVLAVRNGLLGSVEPYRVRPADYVGPARWETGTPQIEVLAGVAAAAEFMTGSPIDDVSAEETRLLALLQEGLHDAPRVTVHGPAVSADRAPTVIFTVAGMAPLDVAEALARQGIAVWSGDNYACDLVDALGLRAGGGVVRAGVARYTTADDVTRLLLAVGSLA</sequence>
<dbReference type="AlphaFoldDB" id="A0A6J7K481"/>
<dbReference type="SUPFAM" id="SSF53383">
    <property type="entry name" value="PLP-dependent transferases"/>
    <property type="match status" value="1"/>
</dbReference>
<organism evidence="2">
    <name type="scientific">freshwater metagenome</name>
    <dbReference type="NCBI Taxonomy" id="449393"/>
    <lineage>
        <taxon>unclassified sequences</taxon>
        <taxon>metagenomes</taxon>
        <taxon>ecological metagenomes</taxon>
    </lineage>
</organism>
<name>A0A6J7K481_9ZZZZ</name>
<evidence type="ECO:0000259" key="1">
    <source>
        <dbReference type="Pfam" id="PF00266"/>
    </source>
</evidence>
<dbReference type="InterPro" id="IPR015421">
    <property type="entry name" value="PyrdxlP-dep_Trfase_major"/>
</dbReference>
<dbReference type="InterPro" id="IPR015424">
    <property type="entry name" value="PyrdxlP-dep_Trfase"/>
</dbReference>
<dbReference type="PANTHER" id="PTHR43586">
    <property type="entry name" value="CYSTEINE DESULFURASE"/>
    <property type="match status" value="1"/>
</dbReference>
<dbReference type="Pfam" id="PF00266">
    <property type="entry name" value="Aminotran_5"/>
    <property type="match status" value="1"/>
</dbReference>
<protein>
    <submittedName>
        <fullName evidence="2">Unannotated protein</fullName>
    </submittedName>
</protein>
<dbReference type="EMBL" id="CAFBNF010000162">
    <property type="protein sequence ID" value="CAB4950375.1"/>
    <property type="molecule type" value="Genomic_DNA"/>
</dbReference>
<reference evidence="2" key="1">
    <citation type="submission" date="2020-05" db="EMBL/GenBank/DDBJ databases">
        <authorList>
            <person name="Chiriac C."/>
            <person name="Salcher M."/>
            <person name="Ghai R."/>
            <person name="Kavagutti S V."/>
        </authorList>
    </citation>
    <scope>NUCLEOTIDE SEQUENCE</scope>
</reference>
<dbReference type="Gene3D" id="3.90.1150.10">
    <property type="entry name" value="Aspartate Aminotransferase, domain 1"/>
    <property type="match status" value="1"/>
</dbReference>
<accession>A0A6J7K481</accession>